<keyword evidence="1" id="KW-1133">Transmembrane helix</keyword>
<protein>
    <submittedName>
        <fullName evidence="2">Membrane protein</fullName>
    </submittedName>
</protein>
<dbReference type="Pfam" id="PF11143">
    <property type="entry name" value="DUF2919"/>
    <property type="match status" value="1"/>
</dbReference>
<evidence type="ECO:0000256" key="1">
    <source>
        <dbReference type="SAM" id="Phobius"/>
    </source>
</evidence>
<dbReference type="STRING" id="379893.GCA_001297775_00477"/>
<feature type="transmembrane region" description="Helical" evidence="1">
    <location>
        <begin position="21"/>
        <end position="41"/>
    </location>
</feature>
<accession>A0A0L0GIB2</accession>
<sequence length="150" mass="17071">MKSTEFLPSDYDGHGRLRLPVLFWGILLLQARTWVLFVMAGASRQQGDTLLNLFYPDHDNFWLGLLPGIPAVAAFLLSGRRHLFPRLWRGIHGLLIIAQLALLLWQPLLWWQGEPLSGIGLTLLILDGFALWWLLSSRRLHACFAVNGTF</sequence>
<feature type="transmembrane region" description="Helical" evidence="1">
    <location>
        <begin position="61"/>
        <end position="79"/>
    </location>
</feature>
<feature type="transmembrane region" description="Helical" evidence="1">
    <location>
        <begin position="91"/>
        <end position="110"/>
    </location>
</feature>
<dbReference type="RefSeq" id="WP_049858056.1">
    <property type="nucleotide sequence ID" value="NZ_JNGI01000178.1"/>
</dbReference>
<dbReference type="Proteomes" id="UP000037393">
    <property type="component" value="Unassembled WGS sequence"/>
</dbReference>
<evidence type="ECO:0000313" key="3">
    <source>
        <dbReference type="Proteomes" id="UP000037393"/>
    </source>
</evidence>
<dbReference type="EMBL" id="JNGI01000178">
    <property type="protein sequence ID" value="KNC88880.1"/>
    <property type="molecule type" value="Genomic_DNA"/>
</dbReference>
<name>A0A0L0GIB2_9ENTR</name>
<dbReference type="InterPro" id="IPR021318">
    <property type="entry name" value="DUF2919"/>
</dbReference>
<dbReference type="AlphaFoldDB" id="A0A0L0GIB2"/>
<keyword evidence="1" id="KW-0812">Transmembrane</keyword>
<keyword evidence="1" id="KW-0472">Membrane</keyword>
<gene>
    <name evidence="2" type="ORF">GM31_08635</name>
</gene>
<dbReference type="OrthoDB" id="6314776at2"/>
<dbReference type="PATRIC" id="fig|379893.4.peg.1762"/>
<evidence type="ECO:0000313" key="2">
    <source>
        <dbReference type="EMBL" id="KNC88880.1"/>
    </source>
</evidence>
<keyword evidence="3" id="KW-1185">Reference proteome</keyword>
<proteinExistence type="predicted"/>
<reference evidence="2 3" key="1">
    <citation type="journal article" date="2015" name="Appl. Environ. Microbiol.">
        <title>The Enterobacterium Trabulsiella odontotermitis Presents Novel Adaptations Related to Its Association with Fungus-Growing Termites.</title>
        <authorList>
            <person name="Sapountzis P."/>
            <person name="Gruntjes T."/>
            <person name="Otani S."/>
            <person name="Estevez J."/>
            <person name="da Costa R.R."/>
            <person name="Plunkett G.3rd."/>
            <person name="Perna N.T."/>
            <person name="Poulsen M."/>
        </authorList>
    </citation>
    <scope>NUCLEOTIDE SEQUENCE [LARGE SCALE GENOMIC DNA]</scope>
    <source>
        <strain evidence="2 3">12</strain>
    </source>
</reference>
<feature type="transmembrane region" description="Helical" evidence="1">
    <location>
        <begin position="116"/>
        <end position="135"/>
    </location>
</feature>
<organism evidence="2 3">
    <name type="scientific">Trabulsiella odontotermitis</name>
    <dbReference type="NCBI Taxonomy" id="379893"/>
    <lineage>
        <taxon>Bacteria</taxon>
        <taxon>Pseudomonadati</taxon>
        <taxon>Pseudomonadota</taxon>
        <taxon>Gammaproteobacteria</taxon>
        <taxon>Enterobacterales</taxon>
        <taxon>Enterobacteriaceae</taxon>
        <taxon>Trabulsiella</taxon>
    </lineage>
</organism>
<comment type="caution">
    <text evidence="2">The sequence shown here is derived from an EMBL/GenBank/DDBJ whole genome shotgun (WGS) entry which is preliminary data.</text>
</comment>